<keyword evidence="3" id="KW-1185">Reference proteome</keyword>
<evidence type="ECO:0000313" key="3">
    <source>
        <dbReference type="Proteomes" id="UP000235388"/>
    </source>
</evidence>
<protein>
    <submittedName>
        <fullName evidence="2">Uncharacterized protein</fullName>
    </submittedName>
</protein>
<dbReference type="OrthoDB" id="2495489at2759"/>
<evidence type="ECO:0000313" key="2">
    <source>
        <dbReference type="EMBL" id="PLW58733.1"/>
    </source>
</evidence>
<reference evidence="2 3" key="1">
    <citation type="submission" date="2017-11" db="EMBL/GenBank/DDBJ databases">
        <title>De novo assembly and phasing of dikaryotic genomes from two isolates of Puccinia coronata f. sp. avenae, the causal agent of oat crown rust.</title>
        <authorList>
            <person name="Miller M.E."/>
            <person name="Zhang Y."/>
            <person name="Omidvar V."/>
            <person name="Sperschneider J."/>
            <person name="Schwessinger B."/>
            <person name="Raley C."/>
            <person name="Palmer J.M."/>
            <person name="Garnica D."/>
            <person name="Upadhyaya N."/>
            <person name="Rathjen J."/>
            <person name="Taylor J.M."/>
            <person name="Park R.F."/>
            <person name="Dodds P.N."/>
            <person name="Hirsch C.D."/>
            <person name="Kianian S.F."/>
            <person name="Figueroa M."/>
        </authorList>
    </citation>
    <scope>NUCLEOTIDE SEQUENCE [LARGE SCALE GENOMIC DNA]</scope>
    <source>
        <strain evidence="2">12NC29</strain>
    </source>
</reference>
<name>A0A2N5W910_9BASI</name>
<organism evidence="2 3">
    <name type="scientific">Puccinia coronata f. sp. avenae</name>
    <dbReference type="NCBI Taxonomy" id="200324"/>
    <lineage>
        <taxon>Eukaryota</taxon>
        <taxon>Fungi</taxon>
        <taxon>Dikarya</taxon>
        <taxon>Basidiomycota</taxon>
        <taxon>Pucciniomycotina</taxon>
        <taxon>Pucciniomycetes</taxon>
        <taxon>Pucciniales</taxon>
        <taxon>Pucciniaceae</taxon>
        <taxon>Puccinia</taxon>
    </lineage>
</organism>
<dbReference type="EMBL" id="PGCJ01000001">
    <property type="protein sequence ID" value="PLW58733.1"/>
    <property type="molecule type" value="Genomic_DNA"/>
</dbReference>
<dbReference type="Proteomes" id="UP000235388">
    <property type="component" value="Unassembled WGS sequence"/>
</dbReference>
<dbReference type="AlphaFoldDB" id="A0A2N5W910"/>
<proteinExistence type="predicted"/>
<evidence type="ECO:0000256" key="1">
    <source>
        <dbReference type="SAM" id="MobiDB-lite"/>
    </source>
</evidence>
<sequence length="809" mass="93772">MLQRFNEVLHHRQSSISPFLVSSPSVRSLLEDTSKLEMTMSYVYSLVQPEMSPLAQTSTKGTPSNKNRLPKRTQDEYIKGLAKYSKENPAIALEAFKSLIVGTPSLRDLNFGGELDVRDTWKHYIVDTGAFGRASPSTSNQKEKEFPSTSGRKKKRTIPAAGQENPSSAGQMDSLQYDSDKRLRRLADKMRRWYIDSGKKSTSLNDEHSIQEIKLQELQNWEAKDLTENAWSFTIRFLHLHLMWKEKGIVQNIVTQMAIFEHFKQFPKLSTERTSNILGGNRHEADKVALQEFCGLVTSPRHFNTEWDLHKVINRMIPFPHKLSFLSFPIISEFVGVCPQEYFAVSELIAHSIEEAPTMELNDPILWNGFTMIATKTKNEPIMRAYKGLLLYFRNGIPHDKTFDYYQLISKITLDFKQWKETENQKLLKTCSQRTSEEKVKAINDKLLPLRERNSAEMESRFLSDKVHLFLNYAEEFNKFRRIGNTGGFQLSPRATRSQISQIAFLFCQIFSPRNGMQLKESLRLDETLKKFNDEIISTNLPKSVKRKMFDISFQFCHMTKKHMLRNKDIEFNNPLWNVWEKEFSQALNSGANSQQEVATDSRVDSEQVVRFSSTGTSQSQHKIETFQLQENHQVWEAVWNIVDRELSAMSTNSAKILLEKLDGLQTYSDGQHILGKIYEAMNSLDTYSERINAMGIFWENMVKLKPLTGNSIERMQESEFENLKKLYETILENLQGFNLDKTQWEEKVFPIISNMSFHSKMIVDDLIWEFPNSEKLFGKKGETWIESVAKNPYESEIILDKLLENAKE</sequence>
<feature type="non-terminal residue" evidence="2">
    <location>
        <position position="809"/>
    </location>
</feature>
<feature type="compositionally biased region" description="Polar residues" evidence="1">
    <location>
        <begin position="164"/>
        <end position="175"/>
    </location>
</feature>
<comment type="caution">
    <text evidence="2">The sequence shown here is derived from an EMBL/GenBank/DDBJ whole genome shotgun (WGS) entry which is preliminary data.</text>
</comment>
<gene>
    <name evidence="2" type="ORF">PCANC_00409</name>
</gene>
<feature type="region of interest" description="Disordered" evidence="1">
    <location>
        <begin position="132"/>
        <end position="175"/>
    </location>
</feature>
<accession>A0A2N5W910</accession>